<dbReference type="GO" id="GO:0004476">
    <property type="term" value="F:mannose-6-phosphate isomerase activity"/>
    <property type="evidence" value="ECO:0007669"/>
    <property type="project" value="UniProtKB-EC"/>
</dbReference>
<proteinExistence type="predicted"/>
<dbReference type="AlphaFoldDB" id="A0A5J4PPF0"/>
<accession>A0A5J4PPF0</accession>
<comment type="caution">
    <text evidence="1">The sequence shown here is derived from an EMBL/GenBank/DDBJ whole genome shotgun (WGS) entry which is preliminary data.</text>
</comment>
<protein>
    <submittedName>
        <fullName evidence="1">Mannose-6-phosphate isomerase ManA</fullName>
        <ecNumber evidence="1">5.3.1.8</ecNumber>
    </submittedName>
</protein>
<keyword evidence="1" id="KW-0413">Isomerase</keyword>
<sequence>MDRINYDKLPFTSVEGSVYTGWNKIENVINKRYKQLADTKFILVIETYQGVYHEELIAGFNQLQPELFVDTKELFLSEDSIRSKTHP</sequence>
<organism evidence="1">
    <name type="scientific">termite gut metagenome</name>
    <dbReference type="NCBI Taxonomy" id="433724"/>
    <lineage>
        <taxon>unclassified sequences</taxon>
        <taxon>metagenomes</taxon>
        <taxon>organismal metagenomes</taxon>
    </lineage>
</organism>
<name>A0A5J4PPF0_9ZZZZ</name>
<feature type="non-terminal residue" evidence="1">
    <location>
        <position position="87"/>
    </location>
</feature>
<dbReference type="EC" id="5.3.1.8" evidence="1"/>
<evidence type="ECO:0000313" key="1">
    <source>
        <dbReference type="EMBL" id="KAA6311082.1"/>
    </source>
</evidence>
<dbReference type="EMBL" id="SNRY01007109">
    <property type="protein sequence ID" value="KAA6311082.1"/>
    <property type="molecule type" value="Genomic_DNA"/>
</dbReference>
<reference evidence="1" key="1">
    <citation type="submission" date="2019-03" db="EMBL/GenBank/DDBJ databases">
        <title>Single cell metagenomics reveals metabolic interactions within the superorganism composed of flagellate Streblomastix strix and complex community of Bacteroidetes bacteria on its surface.</title>
        <authorList>
            <person name="Treitli S.C."/>
            <person name="Kolisko M."/>
            <person name="Husnik F."/>
            <person name="Keeling P."/>
            <person name="Hampl V."/>
        </authorList>
    </citation>
    <scope>NUCLEOTIDE SEQUENCE</scope>
    <source>
        <strain evidence="1">STM</strain>
    </source>
</reference>
<gene>
    <name evidence="1" type="ORF">EZS27_037727</name>
</gene>